<protein>
    <submittedName>
        <fullName evidence="2">Uncharacterized protein</fullName>
    </submittedName>
</protein>
<dbReference type="EMBL" id="CM017877">
    <property type="protein sequence ID" value="KAG1346547.1"/>
    <property type="molecule type" value="Genomic_DNA"/>
</dbReference>
<evidence type="ECO:0000313" key="3">
    <source>
        <dbReference type="Proteomes" id="UP000797356"/>
    </source>
</evidence>
<feature type="region of interest" description="Disordered" evidence="1">
    <location>
        <begin position="53"/>
        <end position="80"/>
    </location>
</feature>
<dbReference type="AlphaFoldDB" id="A0A8K0IB54"/>
<dbReference type="Proteomes" id="UP000797356">
    <property type="component" value="Chromosome 6"/>
</dbReference>
<accession>A0A8K0IB54</accession>
<evidence type="ECO:0000313" key="2">
    <source>
        <dbReference type="EMBL" id="KAG1346547.1"/>
    </source>
</evidence>
<name>A0A8K0IB54_COCNU</name>
<gene>
    <name evidence="2" type="ORF">COCNU_06G003760</name>
</gene>
<proteinExistence type="predicted"/>
<sequence length="93" mass="10547">MPMMMMRGMKPKWVITFALFIAQVLHFFTHLAVDCSSDPLAALPFPFEETLDAMDDQQVQNPRPSIGLPPKTQRTPRPVHRRWGIGQVMGTAL</sequence>
<comment type="caution">
    <text evidence="2">The sequence shown here is derived from an EMBL/GenBank/DDBJ whole genome shotgun (WGS) entry which is preliminary data.</text>
</comment>
<keyword evidence="3" id="KW-1185">Reference proteome</keyword>
<organism evidence="2 3">
    <name type="scientific">Cocos nucifera</name>
    <name type="common">Coconut palm</name>
    <dbReference type="NCBI Taxonomy" id="13894"/>
    <lineage>
        <taxon>Eukaryota</taxon>
        <taxon>Viridiplantae</taxon>
        <taxon>Streptophyta</taxon>
        <taxon>Embryophyta</taxon>
        <taxon>Tracheophyta</taxon>
        <taxon>Spermatophyta</taxon>
        <taxon>Magnoliopsida</taxon>
        <taxon>Liliopsida</taxon>
        <taxon>Arecaceae</taxon>
        <taxon>Arecoideae</taxon>
        <taxon>Cocoseae</taxon>
        <taxon>Attaleinae</taxon>
        <taxon>Cocos</taxon>
    </lineage>
</organism>
<reference evidence="2" key="1">
    <citation type="journal article" date="2017" name="Gigascience">
        <title>The genome draft of coconut (Cocos nucifera).</title>
        <authorList>
            <person name="Xiao Y."/>
            <person name="Xu P."/>
            <person name="Fan H."/>
            <person name="Baudouin L."/>
            <person name="Xia W."/>
            <person name="Bocs S."/>
            <person name="Xu J."/>
            <person name="Li Q."/>
            <person name="Guo A."/>
            <person name="Zhou L."/>
            <person name="Li J."/>
            <person name="Wu Y."/>
            <person name="Ma Z."/>
            <person name="Armero A."/>
            <person name="Issali A.E."/>
            <person name="Liu N."/>
            <person name="Peng M."/>
            <person name="Yang Y."/>
        </authorList>
    </citation>
    <scope>NUCLEOTIDE SEQUENCE</scope>
    <source>
        <tissue evidence="2">Spear leaf of Hainan Tall coconut</tissue>
    </source>
</reference>
<evidence type="ECO:0000256" key="1">
    <source>
        <dbReference type="SAM" id="MobiDB-lite"/>
    </source>
</evidence>
<reference evidence="2" key="2">
    <citation type="submission" date="2019-07" db="EMBL/GenBank/DDBJ databases">
        <authorList>
            <person name="Yang Y."/>
            <person name="Bocs S."/>
            <person name="Baudouin L."/>
        </authorList>
    </citation>
    <scope>NUCLEOTIDE SEQUENCE</scope>
    <source>
        <tissue evidence="2">Spear leaf of Hainan Tall coconut</tissue>
    </source>
</reference>